<name>A0AAE1B353_9GAST</name>
<dbReference type="AlphaFoldDB" id="A0AAE1B353"/>
<gene>
    <name evidence="1" type="ORF">RRG08_054715</name>
</gene>
<organism evidence="1 2">
    <name type="scientific">Elysia crispata</name>
    <name type="common">lettuce slug</name>
    <dbReference type="NCBI Taxonomy" id="231223"/>
    <lineage>
        <taxon>Eukaryota</taxon>
        <taxon>Metazoa</taxon>
        <taxon>Spiralia</taxon>
        <taxon>Lophotrochozoa</taxon>
        <taxon>Mollusca</taxon>
        <taxon>Gastropoda</taxon>
        <taxon>Heterobranchia</taxon>
        <taxon>Euthyneura</taxon>
        <taxon>Panpulmonata</taxon>
        <taxon>Sacoglossa</taxon>
        <taxon>Placobranchoidea</taxon>
        <taxon>Plakobranchidae</taxon>
        <taxon>Elysia</taxon>
    </lineage>
</organism>
<evidence type="ECO:0000313" key="2">
    <source>
        <dbReference type="Proteomes" id="UP001283361"/>
    </source>
</evidence>
<proteinExistence type="predicted"/>
<dbReference type="Proteomes" id="UP001283361">
    <property type="component" value="Unassembled WGS sequence"/>
</dbReference>
<protein>
    <submittedName>
        <fullName evidence="1">Uncharacterized protein</fullName>
    </submittedName>
</protein>
<sequence length="73" mass="7966">MVLYKSLVIFQHTFCIVFIGVRSRSIRPREGQMMLCAVAANGVPLTCSISDVANDLCISSTRPSSRDRTATSS</sequence>
<reference evidence="1" key="1">
    <citation type="journal article" date="2023" name="G3 (Bethesda)">
        <title>A reference genome for the long-term kleptoplast-retaining sea slug Elysia crispata morphotype clarki.</title>
        <authorList>
            <person name="Eastman K.E."/>
            <person name="Pendleton A.L."/>
            <person name="Shaikh M.A."/>
            <person name="Suttiyut T."/>
            <person name="Ogas R."/>
            <person name="Tomko P."/>
            <person name="Gavelis G."/>
            <person name="Widhalm J.R."/>
            <person name="Wisecaver J.H."/>
        </authorList>
    </citation>
    <scope>NUCLEOTIDE SEQUENCE</scope>
    <source>
        <strain evidence="1">ECLA1</strain>
    </source>
</reference>
<keyword evidence="2" id="KW-1185">Reference proteome</keyword>
<comment type="caution">
    <text evidence="1">The sequence shown here is derived from an EMBL/GenBank/DDBJ whole genome shotgun (WGS) entry which is preliminary data.</text>
</comment>
<accession>A0AAE1B353</accession>
<evidence type="ECO:0000313" key="1">
    <source>
        <dbReference type="EMBL" id="KAK3797697.1"/>
    </source>
</evidence>
<dbReference type="EMBL" id="JAWDGP010000750">
    <property type="protein sequence ID" value="KAK3797697.1"/>
    <property type="molecule type" value="Genomic_DNA"/>
</dbReference>